<evidence type="ECO:0000256" key="12">
    <source>
        <dbReference type="SAM" id="SignalP"/>
    </source>
</evidence>
<evidence type="ECO:0000313" key="15">
    <source>
        <dbReference type="Proteomes" id="UP001168528"/>
    </source>
</evidence>
<evidence type="ECO:0000256" key="9">
    <source>
        <dbReference type="ARBA" id="ARBA00023237"/>
    </source>
</evidence>
<dbReference type="Gene3D" id="2.170.130.10">
    <property type="entry name" value="TonB-dependent receptor, plug domain"/>
    <property type="match status" value="1"/>
</dbReference>
<keyword evidence="2 10" id="KW-0813">Transport</keyword>
<evidence type="ECO:0000313" key="14">
    <source>
        <dbReference type="EMBL" id="MDO1449664.1"/>
    </source>
</evidence>
<keyword evidence="8 10" id="KW-0472">Membrane</keyword>
<dbReference type="InterPro" id="IPR036942">
    <property type="entry name" value="Beta-barrel_TonB_sf"/>
</dbReference>
<name>A0ABT8RE91_9BACT</name>
<evidence type="ECO:0000256" key="6">
    <source>
        <dbReference type="ARBA" id="ARBA00023004"/>
    </source>
</evidence>
<dbReference type="PROSITE" id="PS52016">
    <property type="entry name" value="TONB_DEPENDENT_REC_3"/>
    <property type="match status" value="1"/>
</dbReference>
<dbReference type="InterPro" id="IPR000531">
    <property type="entry name" value="Beta-barrel_TonB"/>
</dbReference>
<comment type="similarity">
    <text evidence="10 11">Belongs to the TonB-dependent receptor family.</text>
</comment>
<feature type="signal peptide" evidence="12">
    <location>
        <begin position="1"/>
        <end position="20"/>
    </location>
</feature>
<dbReference type="InterPro" id="IPR023996">
    <property type="entry name" value="TonB-dep_OMP_SusC/RagA"/>
</dbReference>
<feature type="domain" description="Secretin/TonB short N-terminal" evidence="13">
    <location>
        <begin position="62"/>
        <end position="113"/>
    </location>
</feature>
<evidence type="ECO:0000256" key="3">
    <source>
        <dbReference type="ARBA" id="ARBA00022452"/>
    </source>
</evidence>
<dbReference type="Gene3D" id="2.60.40.1120">
    <property type="entry name" value="Carboxypeptidase-like, regulatory domain"/>
    <property type="match status" value="1"/>
</dbReference>
<dbReference type="SUPFAM" id="SSF56935">
    <property type="entry name" value="Porins"/>
    <property type="match status" value="1"/>
</dbReference>
<evidence type="ECO:0000256" key="10">
    <source>
        <dbReference type="PROSITE-ProRule" id="PRU01360"/>
    </source>
</evidence>
<dbReference type="Proteomes" id="UP001168528">
    <property type="component" value="Unassembled WGS sequence"/>
</dbReference>
<keyword evidence="5 10" id="KW-0812">Transmembrane</keyword>
<dbReference type="NCBIfam" id="TIGR04056">
    <property type="entry name" value="OMP_RagA_SusC"/>
    <property type="match status" value="1"/>
</dbReference>
<evidence type="ECO:0000256" key="4">
    <source>
        <dbReference type="ARBA" id="ARBA00022496"/>
    </source>
</evidence>
<sequence>MKKNLYLSMLASFLCCIAGASPGQDLSSDKGILLTATFAETEPRQTKTLKAALTELEIKYKVSIMASQELIEDKTISSMPSDKSLEETLRNLLNGTKLKYEKISNNVYVISPLTQQEQGHIREIEPKQPTMSEKEKKALPLSAIENLSRQHLSTLQKRVITVSGKVTSETNESIPGVNVLLKGTSTGTTTNSDGNFAITVPDGKGTLVFSYIGYTTEEVPINDQTTINVQLNPDIKSLTEVVVVGYGTQEKKDLTGSVATIDSKSIADRQSLQLSDALQGTMAGVTVTRGGGQPGAGSTVRIRGVTSLNVNDPLVIVDGVPGLGINDVNPNDVESITVLKDAASQAIYGARAAAGVILVTTKRASEGKLQVSYDYEFGLNSPTMLPSFADAQTYRILANERSRNDGGGNIFNTTENENYAQLHANNPDLYPDTDWQKAVLSKNNTQRHRHDVALSVGSEKVKTRASLSYVSEDGLYANRNYERYTFRVNINLRLSKMLEASIDAYYKRTNTLDPNQDGVIALARRYPGIYSAIRTDGEWGEGKDGENPLAQTMEGGTLDQIFNQYSAVIGLAFTPLEGLSIRVNFSPTYNYNLYDRFSTPALIPRLGSNSQFWPQNPTTLEKRQTSFINLTRQATINYTKKLGEHSIGALAGYEEISSDYEEVRTTSRELSVNLRSLTFGDPALANNSQFASQNALRSYFGRVSYDYKGKYLIQSNLRADASSRFAPDKRWGLFPSVSLGWVATNENFNLPGFISFLKLRASYGEVGNERIGEERTGGSEFFNYYPYQNLFERANVVFYNNGNFISNLGIRQDFLADRLIVWETTKTVDAGLDIHLFNNQLTFAADYYHKNTQDIILTLDLPNYLGYANDTKTNVGSMKVKGLDLEAGYRNMIGQFRYSVNVNASTVGSEVTNVGGRKDFTTEGGTKINIVGSEFNEWFGYQTNGIFQTKEEADAYGTNAAAGDIWIVDQLTIDTDGDGLADAGDKIINEEDRLPLGASLPKFTYGGNVSMSFKGFDLSLVFNGVGKHTRRYAGFQVRPFDETFGNISANLLGSYWSTDNTPEQNLSANYPRFSGRSERNNYAVSDYWLFNGSYFRMKNITLGYSLPQSLVERVKLSQVRFYASLRDYITLEKNFLTGWDPEVDDSGYPIMKSVLFGVNLKF</sequence>
<dbReference type="Gene3D" id="3.55.50.30">
    <property type="match status" value="1"/>
</dbReference>
<proteinExistence type="inferred from homology"/>
<comment type="caution">
    <text evidence="14">The sequence shown here is derived from an EMBL/GenBank/DDBJ whole genome shotgun (WGS) entry which is preliminary data.</text>
</comment>
<dbReference type="Pfam" id="PF13715">
    <property type="entry name" value="CarbopepD_reg_2"/>
    <property type="match status" value="1"/>
</dbReference>
<dbReference type="EMBL" id="JAUKPO010000021">
    <property type="protein sequence ID" value="MDO1449664.1"/>
    <property type="molecule type" value="Genomic_DNA"/>
</dbReference>
<dbReference type="InterPro" id="IPR012910">
    <property type="entry name" value="Plug_dom"/>
</dbReference>
<dbReference type="NCBIfam" id="TIGR04057">
    <property type="entry name" value="SusC_RagA_signa"/>
    <property type="match status" value="1"/>
</dbReference>
<evidence type="ECO:0000256" key="2">
    <source>
        <dbReference type="ARBA" id="ARBA00022448"/>
    </source>
</evidence>
<keyword evidence="6" id="KW-0408">Iron</keyword>
<keyword evidence="7 11" id="KW-0798">TonB box</keyword>
<comment type="subcellular location">
    <subcellularLocation>
        <location evidence="1 10">Cell outer membrane</location>
        <topology evidence="1 10">Multi-pass membrane protein</topology>
    </subcellularLocation>
</comment>
<dbReference type="Gene3D" id="2.40.170.20">
    <property type="entry name" value="TonB-dependent receptor, beta-barrel domain"/>
    <property type="match status" value="1"/>
</dbReference>
<keyword evidence="12" id="KW-0732">Signal</keyword>
<keyword evidence="9 10" id="KW-0998">Cell outer membrane</keyword>
<evidence type="ECO:0000256" key="1">
    <source>
        <dbReference type="ARBA" id="ARBA00004571"/>
    </source>
</evidence>
<dbReference type="InterPro" id="IPR008969">
    <property type="entry name" value="CarboxyPept-like_regulatory"/>
</dbReference>
<dbReference type="InterPro" id="IPR039426">
    <property type="entry name" value="TonB-dep_rcpt-like"/>
</dbReference>
<dbReference type="Pfam" id="PF07715">
    <property type="entry name" value="Plug"/>
    <property type="match status" value="1"/>
</dbReference>
<protein>
    <submittedName>
        <fullName evidence="14">SusC/RagA family TonB-linked outer membrane protein</fullName>
    </submittedName>
</protein>
<keyword evidence="3 10" id="KW-1134">Transmembrane beta strand</keyword>
<keyword evidence="4" id="KW-0406">Ion transport</keyword>
<dbReference type="Pfam" id="PF00593">
    <property type="entry name" value="TonB_dep_Rec_b-barrel"/>
    <property type="match status" value="1"/>
</dbReference>
<dbReference type="InterPro" id="IPR023997">
    <property type="entry name" value="TonB-dep_OMP_SusC/RagA_CS"/>
</dbReference>
<evidence type="ECO:0000259" key="13">
    <source>
        <dbReference type="SMART" id="SM00965"/>
    </source>
</evidence>
<evidence type="ECO:0000256" key="5">
    <source>
        <dbReference type="ARBA" id="ARBA00022692"/>
    </source>
</evidence>
<dbReference type="RefSeq" id="WP_302040468.1">
    <property type="nucleotide sequence ID" value="NZ_JAUKPO010000021.1"/>
</dbReference>
<accession>A0ABT8RE91</accession>
<evidence type="ECO:0000256" key="8">
    <source>
        <dbReference type="ARBA" id="ARBA00023136"/>
    </source>
</evidence>
<evidence type="ECO:0000256" key="11">
    <source>
        <dbReference type="RuleBase" id="RU003357"/>
    </source>
</evidence>
<reference evidence="14" key="1">
    <citation type="submission" date="2023-07" db="EMBL/GenBank/DDBJ databases">
        <title>The genome sequence of Rhodocytophaga aerolata KACC 12507.</title>
        <authorList>
            <person name="Zhang X."/>
        </authorList>
    </citation>
    <scope>NUCLEOTIDE SEQUENCE</scope>
    <source>
        <strain evidence="14">KACC 12507</strain>
    </source>
</reference>
<dbReference type="InterPro" id="IPR011662">
    <property type="entry name" value="Secretin/TonB_short_N"/>
</dbReference>
<evidence type="ECO:0000256" key="7">
    <source>
        <dbReference type="ARBA" id="ARBA00023077"/>
    </source>
</evidence>
<dbReference type="InterPro" id="IPR037066">
    <property type="entry name" value="Plug_dom_sf"/>
</dbReference>
<dbReference type="SUPFAM" id="SSF49464">
    <property type="entry name" value="Carboxypeptidase regulatory domain-like"/>
    <property type="match status" value="1"/>
</dbReference>
<dbReference type="SMART" id="SM00965">
    <property type="entry name" value="STN"/>
    <property type="match status" value="1"/>
</dbReference>
<feature type="chain" id="PRO_5047532095" evidence="12">
    <location>
        <begin position="21"/>
        <end position="1162"/>
    </location>
</feature>
<keyword evidence="15" id="KW-1185">Reference proteome</keyword>
<gene>
    <name evidence="14" type="ORF">Q0590_25530</name>
</gene>
<organism evidence="14 15">
    <name type="scientific">Rhodocytophaga aerolata</name>
    <dbReference type="NCBI Taxonomy" id="455078"/>
    <lineage>
        <taxon>Bacteria</taxon>
        <taxon>Pseudomonadati</taxon>
        <taxon>Bacteroidota</taxon>
        <taxon>Cytophagia</taxon>
        <taxon>Cytophagales</taxon>
        <taxon>Rhodocytophagaceae</taxon>
        <taxon>Rhodocytophaga</taxon>
    </lineage>
</organism>
<keyword evidence="4" id="KW-0410">Iron transport</keyword>